<accession>A0A166RK34</accession>
<evidence type="ECO:0000313" key="3">
    <source>
        <dbReference type="Proteomes" id="UP000078544"/>
    </source>
</evidence>
<evidence type="ECO:0000313" key="2">
    <source>
        <dbReference type="EMBL" id="OAA32165.1"/>
    </source>
</evidence>
<proteinExistence type="predicted"/>
<comment type="caution">
    <text evidence="2">The sequence shown here is derived from an EMBL/GenBank/DDBJ whole genome shotgun (WGS) entry which is preliminary data.</text>
</comment>
<sequence length="382" mass="41989">MPIVNHVVLASGAVAVSVAVAAAIAMYESPELRRYADEIRQRIAMAFHSLGDSINPDNQVPRFNRPEDAEGFLQSRRGLGAEPGVDADDETRRRQREELMYWNSRLLQKKESALSGSSQPAQPETTPIRPRPTHRGSSFDDFMRRDETAEEGTYIFHTGTDAQVNRDESSGLRHRGAGRTTSWANPFADEHHIDSDEVAELSVTPAMNHPLNREDNMSDIYSATDCGFNDAESRTMGNSPVLVDIYSPPPISPPILEPQLADDEYVTAGQEDRHESYASIQAWAQDSSRSFYSPASEPPTANPLEVEDLNDGQMTPTDSASVIGWSDVGSVANDNHTQDVTNRPLDVLSVSEGMDTPASWSEVGSVISDSEVYAPDSVRPRE</sequence>
<dbReference type="OrthoDB" id="3926760at2759"/>
<dbReference type="AlphaFoldDB" id="A0A166RK34"/>
<keyword evidence="3" id="KW-1185">Reference proteome</keyword>
<organism evidence="2 3">
    <name type="scientific">Moelleriella libera RCEF 2490</name>
    <dbReference type="NCBI Taxonomy" id="1081109"/>
    <lineage>
        <taxon>Eukaryota</taxon>
        <taxon>Fungi</taxon>
        <taxon>Dikarya</taxon>
        <taxon>Ascomycota</taxon>
        <taxon>Pezizomycotina</taxon>
        <taxon>Sordariomycetes</taxon>
        <taxon>Hypocreomycetidae</taxon>
        <taxon>Hypocreales</taxon>
        <taxon>Clavicipitaceae</taxon>
        <taxon>Moelleriella</taxon>
    </lineage>
</organism>
<dbReference type="STRING" id="1081109.A0A166RK34"/>
<gene>
    <name evidence="2" type="ORF">AAL_01497</name>
</gene>
<feature type="region of interest" description="Disordered" evidence="1">
    <location>
        <begin position="111"/>
        <end position="140"/>
    </location>
</feature>
<protein>
    <submittedName>
        <fullName evidence="2">Uncharacterized protein</fullName>
    </submittedName>
</protein>
<dbReference type="Proteomes" id="UP000078544">
    <property type="component" value="Unassembled WGS sequence"/>
</dbReference>
<name>A0A166RK34_9HYPO</name>
<feature type="compositionally biased region" description="Polar residues" evidence="1">
    <location>
        <begin position="114"/>
        <end position="125"/>
    </location>
</feature>
<evidence type="ECO:0000256" key="1">
    <source>
        <dbReference type="SAM" id="MobiDB-lite"/>
    </source>
</evidence>
<dbReference type="EMBL" id="AZGY01000002">
    <property type="protein sequence ID" value="OAA32165.1"/>
    <property type="molecule type" value="Genomic_DNA"/>
</dbReference>
<reference evidence="2 3" key="1">
    <citation type="journal article" date="2016" name="Genome Biol. Evol.">
        <title>Divergent and convergent evolution of fungal pathogenicity.</title>
        <authorList>
            <person name="Shang Y."/>
            <person name="Xiao G."/>
            <person name="Zheng P."/>
            <person name="Cen K."/>
            <person name="Zhan S."/>
            <person name="Wang C."/>
        </authorList>
    </citation>
    <scope>NUCLEOTIDE SEQUENCE [LARGE SCALE GENOMIC DNA]</scope>
    <source>
        <strain evidence="2 3">RCEF 2490</strain>
    </source>
</reference>